<feature type="transmembrane region" description="Helical" evidence="1">
    <location>
        <begin position="98"/>
        <end position="118"/>
    </location>
</feature>
<keyword evidence="1" id="KW-1133">Transmembrane helix</keyword>
<accession>A0A5R9AN20</accession>
<organism evidence="2 3">
    <name type="scientific">Nesterenkonia sphaerica</name>
    <dbReference type="NCBI Taxonomy" id="1804988"/>
    <lineage>
        <taxon>Bacteria</taxon>
        <taxon>Bacillati</taxon>
        <taxon>Actinomycetota</taxon>
        <taxon>Actinomycetes</taxon>
        <taxon>Micrococcales</taxon>
        <taxon>Micrococcaceae</taxon>
        <taxon>Nesterenkonia</taxon>
    </lineage>
</organism>
<keyword evidence="1" id="KW-0472">Membrane</keyword>
<dbReference type="Proteomes" id="UP000306544">
    <property type="component" value="Unassembled WGS sequence"/>
</dbReference>
<evidence type="ECO:0000313" key="3">
    <source>
        <dbReference type="Proteomes" id="UP000306544"/>
    </source>
</evidence>
<evidence type="ECO:0000256" key="1">
    <source>
        <dbReference type="SAM" id="Phobius"/>
    </source>
</evidence>
<feature type="transmembrane region" description="Helical" evidence="1">
    <location>
        <begin position="18"/>
        <end position="36"/>
    </location>
</feature>
<dbReference type="OrthoDB" id="4965534at2"/>
<keyword evidence="3" id="KW-1185">Reference proteome</keyword>
<sequence length="185" mass="19005">MPLTRVDPHTAAALVRPAWMRAVVTAVFAAFTIFWIDDTLTVARIGLAAFFILCATAVWDYVKTEQVPPSLTGAGALGASGWVLAGIAALFAPSTGVLAIIAGTGFLLMGACELYGGLKVRQEFVPARDHAILGVVGILTGLGLFLGAGLDPHGILGISGTGVIIMAVLLLISAAGLTHEARKAQ</sequence>
<name>A0A5R9AN20_9MICC</name>
<feature type="transmembrane region" description="Helical" evidence="1">
    <location>
        <begin position="130"/>
        <end position="149"/>
    </location>
</feature>
<gene>
    <name evidence="2" type="ORF">FEF27_00990</name>
</gene>
<evidence type="ECO:0008006" key="4">
    <source>
        <dbReference type="Google" id="ProtNLM"/>
    </source>
</evidence>
<feature type="transmembrane region" description="Helical" evidence="1">
    <location>
        <begin position="155"/>
        <end position="177"/>
    </location>
</feature>
<reference evidence="2 3" key="1">
    <citation type="submission" date="2019-05" db="EMBL/GenBank/DDBJ databases">
        <title>Nesterenkonia sp. GY239, isolated from the Southern Atlantic Ocean.</title>
        <authorList>
            <person name="Zhang G."/>
        </authorList>
    </citation>
    <scope>NUCLEOTIDE SEQUENCE [LARGE SCALE GENOMIC DNA]</scope>
    <source>
        <strain evidence="2 3">GY239</strain>
    </source>
</reference>
<keyword evidence="1" id="KW-0812">Transmembrane</keyword>
<comment type="caution">
    <text evidence="2">The sequence shown here is derived from an EMBL/GenBank/DDBJ whole genome shotgun (WGS) entry which is preliminary data.</text>
</comment>
<feature type="transmembrane region" description="Helical" evidence="1">
    <location>
        <begin position="74"/>
        <end position="92"/>
    </location>
</feature>
<dbReference type="RefSeq" id="WP_138168954.1">
    <property type="nucleotide sequence ID" value="NZ_VAWA01000001.1"/>
</dbReference>
<protein>
    <recommendedName>
        <fullName evidence="4">DUF308 domain-containing protein</fullName>
    </recommendedName>
</protein>
<proteinExistence type="predicted"/>
<dbReference type="AlphaFoldDB" id="A0A5R9AN20"/>
<dbReference type="EMBL" id="VAWA01000001">
    <property type="protein sequence ID" value="TLP79992.1"/>
    <property type="molecule type" value="Genomic_DNA"/>
</dbReference>
<evidence type="ECO:0000313" key="2">
    <source>
        <dbReference type="EMBL" id="TLP79992.1"/>
    </source>
</evidence>
<feature type="transmembrane region" description="Helical" evidence="1">
    <location>
        <begin position="42"/>
        <end position="62"/>
    </location>
</feature>